<dbReference type="Proteomes" id="UP000007259">
    <property type="component" value="Chromosome 32"/>
</dbReference>
<dbReference type="OrthoDB" id="276577at2759"/>
<protein>
    <recommendedName>
        <fullName evidence="4">RNase III domain-containing protein</fullName>
    </recommendedName>
</protein>
<evidence type="ECO:0008006" key="4">
    <source>
        <dbReference type="Google" id="ProtNLM"/>
    </source>
</evidence>
<dbReference type="VEuPathDB" id="TriTrypDB:LmxM.32.0040"/>
<sequence length="520" mass="56133">MRSGLTLRATRVNSAAYRCFLQALRQCGVEYAPALPENPPGSLSHTAGAPFSPLFTTQFDPHQHQLTTLGDALVDRYLSGAVLKYCTRRGITLTTNAASELNAVLHNHFALRLFAKELHFDAMALSREEADFESNNPSVAPPLHFLEAETPLLRSQDVAGTSYQVALLHCGQSSLGWKFSHFVGAVHQSLGLDAATRVLEHVYQLHDEPNVPRQASKLLLRVLEHFPAMNVAEAILAVQGLSAHYTTRSRVLPGNSEQSAESPRAAQAPSSGMPPPNHGVGAGNSREGDTDELALVAGFSPTGTKARDITLESLTEGTPLSSSLASGPGLIDAVDLWRRRTQELVARQLEPAHEATAAPASSTAATDGWLSAEERATYQRGPAFAGWVDVASTPSFADMYGSSHPEDGHIVRRTKFKKQVRDPRFYDKMSDARNGVPFDTNGEPLTEYLDRFAKRHQRIFEVTMQSCAAGELKLVGRAISTRYTTARESACRSFIGGVLHDILTLAGTADAVGADSGPDA</sequence>
<reference evidence="2 3" key="1">
    <citation type="journal article" date="2011" name="Genome Res.">
        <title>Chromosome and gene copy number variation allow major structural change between species and strains of Leishmania.</title>
        <authorList>
            <person name="Rogers M.B."/>
            <person name="Hilley J.D."/>
            <person name="Dickens N.J."/>
            <person name="Wilkes J."/>
            <person name="Bates P.A."/>
            <person name="Depledge D.P."/>
            <person name="Harris D."/>
            <person name="Her Y."/>
            <person name="Herzyk P."/>
            <person name="Imamura H."/>
            <person name="Otto T.D."/>
            <person name="Sanders M."/>
            <person name="Seeger K."/>
            <person name="Dujardin J.C."/>
            <person name="Berriman M."/>
            <person name="Smith D.F."/>
            <person name="Hertz-Fowler C."/>
            <person name="Mottram J.C."/>
        </authorList>
    </citation>
    <scope>NUCLEOTIDE SEQUENCE [LARGE SCALE GENOMIC DNA]</scope>
    <source>
        <strain evidence="2 3">MHOM/GT/2001/U1103</strain>
    </source>
</reference>
<name>E9B3I1_LEIMU</name>
<dbReference type="KEGG" id="lmi:LMXM_32_0040"/>
<organism evidence="2 3">
    <name type="scientific">Leishmania mexicana (strain MHOM/GT/2001/U1103)</name>
    <dbReference type="NCBI Taxonomy" id="929439"/>
    <lineage>
        <taxon>Eukaryota</taxon>
        <taxon>Discoba</taxon>
        <taxon>Euglenozoa</taxon>
        <taxon>Kinetoplastea</taxon>
        <taxon>Metakinetoplastina</taxon>
        <taxon>Trypanosomatida</taxon>
        <taxon>Trypanosomatidae</taxon>
        <taxon>Leishmaniinae</taxon>
        <taxon>Leishmania</taxon>
    </lineage>
</organism>
<dbReference type="RefSeq" id="XP_003878249.1">
    <property type="nucleotide sequence ID" value="XM_003878200.1"/>
</dbReference>
<dbReference type="AlphaFoldDB" id="E9B3I1"/>
<feature type="region of interest" description="Disordered" evidence="1">
    <location>
        <begin position="252"/>
        <end position="288"/>
    </location>
</feature>
<evidence type="ECO:0000313" key="2">
    <source>
        <dbReference type="EMBL" id="CBZ29798.1"/>
    </source>
</evidence>
<dbReference type="OMA" id="VPFDTNG"/>
<dbReference type="GeneID" id="13453766"/>
<gene>
    <name evidence="2" type="ORF">LMXM_32_0040</name>
</gene>
<feature type="compositionally biased region" description="Polar residues" evidence="1">
    <location>
        <begin position="252"/>
        <end position="261"/>
    </location>
</feature>
<evidence type="ECO:0000313" key="3">
    <source>
        <dbReference type="Proteomes" id="UP000007259"/>
    </source>
</evidence>
<proteinExistence type="predicted"/>
<accession>E9B3I1</accession>
<keyword evidence="3" id="KW-1185">Reference proteome</keyword>
<dbReference type="PhylomeDB" id="E9B3I1"/>
<evidence type="ECO:0000256" key="1">
    <source>
        <dbReference type="SAM" id="MobiDB-lite"/>
    </source>
</evidence>
<dbReference type="EMBL" id="FR799585">
    <property type="protein sequence ID" value="CBZ29798.1"/>
    <property type="molecule type" value="Genomic_DNA"/>
</dbReference>